<dbReference type="InterPro" id="IPR050109">
    <property type="entry name" value="HTH-type_TetR-like_transc_reg"/>
</dbReference>
<dbReference type="EMBL" id="BAAAKV010000013">
    <property type="protein sequence ID" value="GAA1162118.1"/>
    <property type="molecule type" value="Genomic_DNA"/>
</dbReference>
<dbReference type="RefSeq" id="WP_344272861.1">
    <property type="nucleotide sequence ID" value="NZ_BAAAKV010000013.1"/>
</dbReference>
<dbReference type="PANTHER" id="PTHR30055:SF234">
    <property type="entry name" value="HTH-TYPE TRANSCRIPTIONAL REGULATOR BETI"/>
    <property type="match status" value="1"/>
</dbReference>
<reference evidence="6 7" key="1">
    <citation type="journal article" date="2019" name="Int. J. Syst. Evol. Microbiol.">
        <title>The Global Catalogue of Microorganisms (GCM) 10K type strain sequencing project: providing services to taxonomists for standard genome sequencing and annotation.</title>
        <authorList>
            <consortium name="The Broad Institute Genomics Platform"/>
            <consortium name="The Broad Institute Genome Sequencing Center for Infectious Disease"/>
            <person name="Wu L."/>
            <person name="Ma J."/>
        </authorList>
    </citation>
    <scope>NUCLEOTIDE SEQUENCE [LARGE SCALE GENOMIC DNA]</scope>
    <source>
        <strain evidence="6 7">JCM 12696</strain>
    </source>
</reference>
<dbReference type="PROSITE" id="PS50977">
    <property type="entry name" value="HTH_TETR_2"/>
    <property type="match status" value="1"/>
</dbReference>
<dbReference type="PANTHER" id="PTHR30055">
    <property type="entry name" value="HTH-TYPE TRANSCRIPTIONAL REGULATOR RUTR"/>
    <property type="match status" value="1"/>
</dbReference>
<dbReference type="Pfam" id="PF00440">
    <property type="entry name" value="TetR_N"/>
    <property type="match status" value="1"/>
</dbReference>
<organism evidence="6 7">
    <name type="scientific">Streptomyces hebeiensis</name>
    <dbReference type="NCBI Taxonomy" id="229486"/>
    <lineage>
        <taxon>Bacteria</taxon>
        <taxon>Bacillati</taxon>
        <taxon>Actinomycetota</taxon>
        <taxon>Actinomycetes</taxon>
        <taxon>Kitasatosporales</taxon>
        <taxon>Streptomycetaceae</taxon>
        <taxon>Streptomyces</taxon>
    </lineage>
</organism>
<evidence type="ECO:0000313" key="6">
    <source>
        <dbReference type="EMBL" id="GAA1162118.1"/>
    </source>
</evidence>
<comment type="caution">
    <text evidence="6">The sequence shown here is derived from an EMBL/GenBank/DDBJ whole genome shotgun (WGS) entry which is preliminary data.</text>
</comment>
<proteinExistence type="predicted"/>
<protein>
    <submittedName>
        <fullName evidence="6">TetR/AcrR family transcriptional regulator</fullName>
    </submittedName>
</protein>
<dbReference type="PRINTS" id="PR00455">
    <property type="entry name" value="HTHTETR"/>
</dbReference>
<sequence>MAGKRGSYAKSELRKQAIGEAALELVMERGHRAVTMAEIADRVGVSEPLLFYHFPSKEALLVAALRQFDAENIRPLGVGGAIADMPSRAAAGVRREHLVHLQAEMSGAAFDAGHPAREYFRDRWERSFQVVAEDIEMLQRDGVVPGAVDARRAARALLAAWEGLQVQWMHGPEFDIRTEFATVIRALLGLDEGFPFT</sequence>
<evidence type="ECO:0000256" key="1">
    <source>
        <dbReference type="ARBA" id="ARBA00023015"/>
    </source>
</evidence>
<evidence type="ECO:0000256" key="4">
    <source>
        <dbReference type="PROSITE-ProRule" id="PRU00335"/>
    </source>
</evidence>
<name>A0ABN1UPU3_9ACTN</name>
<keyword evidence="2 4" id="KW-0238">DNA-binding</keyword>
<evidence type="ECO:0000313" key="7">
    <source>
        <dbReference type="Proteomes" id="UP001501371"/>
    </source>
</evidence>
<keyword evidence="3" id="KW-0804">Transcription</keyword>
<dbReference type="Gene3D" id="1.10.357.10">
    <property type="entry name" value="Tetracycline Repressor, domain 2"/>
    <property type="match status" value="1"/>
</dbReference>
<dbReference type="InterPro" id="IPR009057">
    <property type="entry name" value="Homeodomain-like_sf"/>
</dbReference>
<feature type="DNA-binding region" description="H-T-H motif" evidence="4">
    <location>
        <begin position="35"/>
        <end position="54"/>
    </location>
</feature>
<evidence type="ECO:0000259" key="5">
    <source>
        <dbReference type="PROSITE" id="PS50977"/>
    </source>
</evidence>
<feature type="domain" description="HTH tetR-type" evidence="5">
    <location>
        <begin position="12"/>
        <end position="72"/>
    </location>
</feature>
<dbReference type="SUPFAM" id="SSF48498">
    <property type="entry name" value="Tetracyclin repressor-like, C-terminal domain"/>
    <property type="match status" value="1"/>
</dbReference>
<gene>
    <name evidence="6" type="ORF">GCM10009654_18440</name>
</gene>
<evidence type="ECO:0000256" key="3">
    <source>
        <dbReference type="ARBA" id="ARBA00023163"/>
    </source>
</evidence>
<dbReference type="InterPro" id="IPR036271">
    <property type="entry name" value="Tet_transcr_reg_TetR-rel_C_sf"/>
</dbReference>
<dbReference type="SUPFAM" id="SSF46689">
    <property type="entry name" value="Homeodomain-like"/>
    <property type="match status" value="1"/>
</dbReference>
<keyword evidence="7" id="KW-1185">Reference proteome</keyword>
<dbReference type="InterPro" id="IPR001647">
    <property type="entry name" value="HTH_TetR"/>
</dbReference>
<keyword evidence="1" id="KW-0805">Transcription regulation</keyword>
<evidence type="ECO:0000256" key="2">
    <source>
        <dbReference type="ARBA" id="ARBA00023125"/>
    </source>
</evidence>
<dbReference type="Proteomes" id="UP001501371">
    <property type="component" value="Unassembled WGS sequence"/>
</dbReference>
<accession>A0ABN1UPU3</accession>